<dbReference type="SUPFAM" id="SSF56112">
    <property type="entry name" value="Protein kinase-like (PK-like)"/>
    <property type="match status" value="1"/>
</dbReference>
<name>A0A9Q1HIV5_HOLLE</name>
<keyword evidence="13" id="KW-0472">Membrane</keyword>
<feature type="disulfide bond" evidence="11">
    <location>
        <begin position="325"/>
        <end position="335"/>
    </location>
</feature>
<evidence type="ECO:0000256" key="14">
    <source>
        <dbReference type="SAM" id="SignalP"/>
    </source>
</evidence>
<keyword evidence="13" id="KW-1133">Transmembrane helix</keyword>
<keyword evidence="18" id="KW-0675">Receptor</keyword>
<evidence type="ECO:0000256" key="4">
    <source>
        <dbReference type="ARBA" id="ARBA00022741"/>
    </source>
</evidence>
<dbReference type="Pfam" id="PF07714">
    <property type="entry name" value="PK_Tyr_Ser-Thr"/>
    <property type="match status" value="1"/>
</dbReference>
<dbReference type="InterPro" id="IPR017441">
    <property type="entry name" value="Protein_kinase_ATP_BS"/>
</dbReference>
<evidence type="ECO:0000256" key="8">
    <source>
        <dbReference type="ARBA" id="ARBA00023157"/>
    </source>
</evidence>
<evidence type="ECO:0000256" key="2">
    <source>
        <dbReference type="ARBA" id="ARBA00022679"/>
    </source>
</evidence>
<comment type="subcellular location">
    <subcellularLocation>
        <location evidence="1">Membrane</location>
        <topology evidence="1">Single-pass membrane protein</topology>
    </subcellularLocation>
</comment>
<dbReference type="InterPro" id="IPR001190">
    <property type="entry name" value="SRCR"/>
</dbReference>
<evidence type="ECO:0000259" key="17">
    <source>
        <dbReference type="PROSITE" id="PS50287"/>
    </source>
</evidence>
<reference evidence="18" key="1">
    <citation type="submission" date="2021-10" db="EMBL/GenBank/DDBJ databases">
        <title>Tropical sea cucumber genome reveals ecological adaptation and Cuvierian tubules defense mechanism.</title>
        <authorList>
            <person name="Chen T."/>
        </authorList>
    </citation>
    <scope>NUCLEOTIDE SEQUENCE</scope>
    <source>
        <strain evidence="18">Nanhai2018</strain>
        <tissue evidence="18">Muscle</tissue>
    </source>
</reference>
<feature type="chain" id="PRO_5040437112" evidence="14">
    <location>
        <begin position="25"/>
        <end position="790"/>
    </location>
</feature>
<dbReference type="Proteomes" id="UP001152320">
    <property type="component" value="Chromosome 1"/>
</dbReference>
<evidence type="ECO:0000256" key="5">
    <source>
        <dbReference type="ARBA" id="ARBA00022777"/>
    </source>
</evidence>
<keyword evidence="13" id="KW-0812">Transmembrane</keyword>
<dbReference type="PROSITE" id="PS50287">
    <property type="entry name" value="SRCR_2"/>
    <property type="match status" value="1"/>
</dbReference>
<dbReference type="PROSITE" id="PS50011">
    <property type="entry name" value="PROTEIN_KINASE_DOM"/>
    <property type="match status" value="1"/>
</dbReference>
<keyword evidence="9" id="KW-0325">Glycoprotein</keyword>
<evidence type="ECO:0000256" key="13">
    <source>
        <dbReference type="SAM" id="Phobius"/>
    </source>
</evidence>
<dbReference type="PROSITE" id="PS50184">
    <property type="entry name" value="VWFC_2"/>
    <property type="match status" value="1"/>
</dbReference>
<dbReference type="Pfam" id="PF00093">
    <property type="entry name" value="VWC"/>
    <property type="match status" value="1"/>
</dbReference>
<sequence>MELCRVILLILSTFHVWLPSFIQAQDSSSSLSVSPDTTDRLPCLFRGEFLVHRSSINLDPCTLCTCNNGTTICNIESCPSEAGCEPSEIIVIPEECCPQCPYKMFVEKTNNLYDKWFAFTEGSSRKILFGLDITVHKKLTSRKIRGQNLWKLSAWISPFKDGTGKRFSEKRNILKGKDREKEYLKLIYPPWDWANLKYTMKFIGGSCADYNFFCVQFGLTQGPRPAYNIPITLQAVNNETDRLTGCVPLGECRDPSQTLRLSNDGYGRVEVFMDGYWGTICDENWNTTDAGVVCRQLGFDGEFRVLPAGTFKEGSGPIHLSQVDCNGNETNFLDCKYETNNNCHHSNDAGVDCGGLSLSSIEKEGLSLWMIAIAIMLLMIIVIMAVFIIVWKRRTESLKQESALTTPMHSYTKSEMMRDVDPMLKSKEIHPSNIELHNQLGRGKFGVVYKATIHNIEETSQDVEAAVKTSNEMADLEERQELVEEMKLMVQLGDHPNILPLLACCSVREPYYLITVCMKYGDLLHFLRKCRHQENIEKDSTFRVGEKEKLMIALQIAKGMAFVREQRFYHGDLAARNILVGEGLDIKISDFGLSEDLYTKGYQRRAKEQMIPIKWCSLETILQGICSSDADIWSYGVVLYEVYTLGGTPYPGIEGRFLVPQLKKGYRMEQPAHCPDYVYEIMQRCWQEEPRERVKFQEIVEKMDASLVQLTDYVQFFSEDELKVMADDEEINGPVSPTDDHHEDNFPPILEDDDNVNIDDLQAFMMMDGSSITDDAIIHTSGTKNVYVQS</sequence>
<dbReference type="OrthoDB" id="4062651at2759"/>
<keyword evidence="4 12" id="KW-0547">Nucleotide-binding</keyword>
<evidence type="ECO:0000256" key="6">
    <source>
        <dbReference type="ARBA" id="ARBA00022840"/>
    </source>
</evidence>
<dbReference type="GO" id="GO:0043235">
    <property type="term" value="C:receptor complex"/>
    <property type="evidence" value="ECO:0007669"/>
    <property type="project" value="TreeGrafter"/>
</dbReference>
<keyword evidence="6 12" id="KW-0067">ATP-binding</keyword>
<dbReference type="Gene3D" id="3.30.200.20">
    <property type="entry name" value="Phosphorylase Kinase, domain 1"/>
    <property type="match status" value="1"/>
</dbReference>
<keyword evidence="8 11" id="KW-1015">Disulfide bond</keyword>
<proteinExistence type="predicted"/>
<accession>A0A9Q1HIV5</accession>
<dbReference type="GO" id="GO:0005886">
    <property type="term" value="C:plasma membrane"/>
    <property type="evidence" value="ECO:0007669"/>
    <property type="project" value="TreeGrafter"/>
</dbReference>
<dbReference type="AlphaFoldDB" id="A0A9Q1HIV5"/>
<dbReference type="Gene3D" id="3.10.250.10">
    <property type="entry name" value="SRCR-like domain"/>
    <property type="match status" value="1"/>
</dbReference>
<dbReference type="SUPFAM" id="SSF57603">
    <property type="entry name" value="FnI-like domain"/>
    <property type="match status" value="1"/>
</dbReference>
<evidence type="ECO:0000256" key="12">
    <source>
        <dbReference type="PROSITE-ProRule" id="PRU10141"/>
    </source>
</evidence>
<dbReference type="Gene3D" id="1.10.510.10">
    <property type="entry name" value="Transferase(Phosphotransferase) domain 1"/>
    <property type="match status" value="1"/>
</dbReference>
<keyword evidence="5" id="KW-0418">Kinase</keyword>
<dbReference type="PRINTS" id="PR00109">
    <property type="entry name" value="TYRKINASE"/>
</dbReference>
<dbReference type="CDD" id="cd00192">
    <property type="entry name" value="PTKc"/>
    <property type="match status" value="1"/>
</dbReference>
<comment type="catalytic activity">
    <reaction evidence="10">
        <text>L-tyrosyl-[protein] + ATP = O-phospho-L-tyrosyl-[protein] + ADP + H(+)</text>
        <dbReference type="Rhea" id="RHEA:10596"/>
        <dbReference type="Rhea" id="RHEA-COMP:10136"/>
        <dbReference type="Rhea" id="RHEA-COMP:20101"/>
        <dbReference type="ChEBI" id="CHEBI:15378"/>
        <dbReference type="ChEBI" id="CHEBI:30616"/>
        <dbReference type="ChEBI" id="CHEBI:46858"/>
        <dbReference type="ChEBI" id="CHEBI:61978"/>
        <dbReference type="ChEBI" id="CHEBI:456216"/>
        <dbReference type="EC" id="2.7.10.1"/>
    </reaction>
</comment>
<evidence type="ECO:0000259" key="16">
    <source>
        <dbReference type="PROSITE" id="PS50184"/>
    </source>
</evidence>
<keyword evidence="19" id="KW-1185">Reference proteome</keyword>
<feature type="binding site" evidence="12">
    <location>
        <position position="468"/>
    </location>
    <ligand>
        <name>ATP</name>
        <dbReference type="ChEBI" id="CHEBI:30616"/>
    </ligand>
</feature>
<evidence type="ECO:0000256" key="1">
    <source>
        <dbReference type="ARBA" id="ARBA00004167"/>
    </source>
</evidence>
<dbReference type="PANTHER" id="PTHR24416:SF620">
    <property type="entry name" value="TYROSINE-PROTEIN KINASE RECEPTOR TORSO"/>
    <property type="match status" value="1"/>
</dbReference>
<dbReference type="PROSITE" id="PS00109">
    <property type="entry name" value="PROTEIN_KINASE_TYR"/>
    <property type="match status" value="1"/>
</dbReference>
<dbReference type="Pfam" id="PF00530">
    <property type="entry name" value="SRCR"/>
    <property type="match status" value="1"/>
</dbReference>
<dbReference type="FunFam" id="3.10.250.10:FF:000005">
    <property type="entry name" value="Neurotrypsin isoform A"/>
    <property type="match status" value="1"/>
</dbReference>
<dbReference type="InterPro" id="IPR000719">
    <property type="entry name" value="Prot_kinase_dom"/>
</dbReference>
<evidence type="ECO:0000313" key="18">
    <source>
        <dbReference type="EMBL" id="KAJ8048434.1"/>
    </source>
</evidence>
<evidence type="ECO:0000256" key="3">
    <source>
        <dbReference type="ARBA" id="ARBA00022729"/>
    </source>
</evidence>
<dbReference type="SUPFAM" id="SSF56487">
    <property type="entry name" value="SRCR-like"/>
    <property type="match status" value="1"/>
</dbReference>
<feature type="domain" description="VWFC" evidence="16">
    <location>
        <begin position="41"/>
        <end position="101"/>
    </location>
</feature>
<dbReference type="GO" id="GO:0004714">
    <property type="term" value="F:transmembrane receptor protein tyrosine kinase activity"/>
    <property type="evidence" value="ECO:0007669"/>
    <property type="project" value="UniProtKB-EC"/>
</dbReference>
<feature type="signal peptide" evidence="14">
    <location>
        <begin position="1"/>
        <end position="24"/>
    </location>
</feature>
<dbReference type="InterPro" id="IPR008266">
    <property type="entry name" value="Tyr_kinase_AS"/>
</dbReference>
<dbReference type="InterPro" id="IPR036772">
    <property type="entry name" value="SRCR-like_dom_sf"/>
</dbReference>
<dbReference type="Gene3D" id="6.20.200.20">
    <property type="match status" value="1"/>
</dbReference>
<dbReference type="InterPro" id="IPR001245">
    <property type="entry name" value="Ser-Thr/Tyr_kinase_cat_dom"/>
</dbReference>
<dbReference type="PRINTS" id="PR00258">
    <property type="entry name" value="SPERACTRCPTR"/>
</dbReference>
<dbReference type="InterPro" id="IPR011009">
    <property type="entry name" value="Kinase-like_dom_sf"/>
</dbReference>
<dbReference type="InterPro" id="IPR050122">
    <property type="entry name" value="RTK"/>
</dbReference>
<dbReference type="PROSITE" id="PS00107">
    <property type="entry name" value="PROTEIN_KINASE_ATP"/>
    <property type="match status" value="1"/>
</dbReference>
<feature type="transmembrane region" description="Helical" evidence="13">
    <location>
        <begin position="366"/>
        <end position="391"/>
    </location>
</feature>
<dbReference type="SMART" id="SM00214">
    <property type="entry name" value="VWC"/>
    <property type="match status" value="1"/>
</dbReference>
<dbReference type="EMBL" id="JAIZAY010000001">
    <property type="protein sequence ID" value="KAJ8048434.1"/>
    <property type="molecule type" value="Genomic_DNA"/>
</dbReference>
<keyword evidence="7" id="KW-0829">Tyrosine-protein kinase</keyword>
<dbReference type="SMART" id="SM00202">
    <property type="entry name" value="SR"/>
    <property type="match status" value="1"/>
</dbReference>
<keyword evidence="2" id="KW-0808">Transferase</keyword>
<dbReference type="PANTHER" id="PTHR24416">
    <property type="entry name" value="TYROSINE-PROTEIN KINASE RECEPTOR"/>
    <property type="match status" value="1"/>
</dbReference>
<evidence type="ECO:0000256" key="11">
    <source>
        <dbReference type="PROSITE-ProRule" id="PRU00196"/>
    </source>
</evidence>
<gene>
    <name evidence="18" type="ORF">HOLleu_00751</name>
</gene>
<dbReference type="GO" id="GO:0007169">
    <property type="term" value="P:cell surface receptor protein tyrosine kinase signaling pathway"/>
    <property type="evidence" value="ECO:0007669"/>
    <property type="project" value="TreeGrafter"/>
</dbReference>
<evidence type="ECO:0000256" key="10">
    <source>
        <dbReference type="ARBA" id="ARBA00051243"/>
    </source>
</evidence>
<evidence type="ECO:0000313" key="19">
    <source>
        <dbReference type="Proteomes" id="UP001152320"/>
    </source>
</evidence>
<dbReference type="PROSITE" id="PS01208">
    <property type="entry name" value="VWFC_1"/>
    <property type="match status" value="1"/>
</dbReference>
<evidence type="ECO:0000259" key="15">
    <source>
        <dbReference type="PROSITE" id="PS50011"/>
    </source>
</evidence>
<dbReference type="FunFam" id="1.10.510.10:FF:000554">
    <property type="entry name" value="Predicted protein"/>
    <property type="match status" value="1"/>
</dbReference>
<dbReference type="GO" id="GO:0005524">
    <property type="term" value="F:ATP binding"/>
    <property type="evidence" value="ECO:0007669"/>
    <property type="project" value="UniProtKB-UniRule"/>
</dbReference>
<feature type="domain" description="SRCR" evidence="17">
    <location>
        <begin position="241"/>
        <end position="354"/>
    </location>
</feature>
<dbReference type="InterPro" id="IPR001007">
    <property type="entry name" value="VWF_dom"/>
</dbReference>
<feature type="domain" description="Protein kinase" evidence="15">
    <location>
        <begin position="434"/>
        <end position="707"/>
    </location>
</feature>
<evidence type="ECO:0000256" key="7">
    <source>
        <dbReference type="ARBA" id="ARBA00023137"/>
    </source>
</evidence>
<comment type="caution">
    <text evidence="11">Lacks conserved residue(s) required for the propagation of feature annotation.</text>
</comment>
<evidence type="ECO:0000256" key="9">
    <source>
        <dbReference type="ARBA" id="ARBA00023180"/>
    </source>
</evidence>
<comment type="caution">
    <text evidence="18">The sequence shown here is derived from an EMBL/GenBank/DDBJ whole genome shotgun (WGS) entry which is preliminary data.</text>
</comment>
<organism evidence="18 19">
    <name type="scientific">Holothuria leucospilota</name>
    <name type="common">Black long sea cucumber</name>
    <name type="synonym">Mertensiothuria leucospilota</name>
    <dbReference type="NCBI Taxonomy" id="206669"/>
    <lineage>
        <taxon>Eukaryota</taxon>
        <taxon>Metazoa</taxon>
        <taxon>Echinodermata</taxon>
        <taxon>Eleutherozoa</taxon>
        <taxon>Echinozoa</taxon>
        <taxon>Holothuroidea</taxon>
        <taxon>Aspidochirotacea</taxon>
        <taxon>Aspidochirotida</taxon>
        <taxon>Holothuriidae</taxon>
        <taxon>Holothuria</taxon>
    </lineage>
</organism>
<keyword evidence="3 14" id="KW-0732">Signal</keyword>
<protein>
    <submittedName>
        <fullName evidence="18">Myoblast growth factor receptor egl-15</fullName>
    </submittedName>
</protein>